<dbReference type="HOGENOM" id="CLU_068423_0_0_11"/>
<dbReference type="InterPro" id="IPR032581">
    <property type="entry name" value="DUF4917"/>
</dbReference>
<dbReference type="Pfam" id="PF16263">
    <property type="entry name" value="DUF4917"/>
    <property type="match status" value="1"/>
</dbReference>
<gene>
    <name evidence="1" type="ORF">AJAP_06990</name>
</gene>
<evidence type="ECO:0008006" key="3">
    <source>
        <dbReference type="Google" id="ProtNLM"/>
    </source>
</evidence>
<accession>A0A075UVQ6</accession>
<dbReference type="Proteomes" id="UP000028492">
    <property type="component" value="Chromosome"/>
</dbReference>
<evidence type="ECO:0000313" key="1">
    <source>
        <dbReference type="EMBL" id="AIG74315.1"/>
    </source>
</evidence>
<dbReference type="EMBL" id="CP008953">
    <property type="protein sequence ID" value="AIG74315.1"/>
    <property type="molecule type" value="Genomic_DNA"/>
</dbReference>
<sequence>MDLMDYDGAIAWLSEPTNSKGRASPIRLILGNGFSIAFDPARFSYSALRSHAEAQGMLSATAQHLFQKLDTQDFEIVIKTLEDAAIGLYALDATKYAAEATTLNEEASKLKDALAHILAALHPERPYEIDAEAYLRVRRFLEKFDRIYTANYDLLLYWTFMQDFPEENLQARQADDGFRDPGEATDYVVWNHLDPHSQNVFYLHGALHLYRSEGGLKKLTWRRTNEPLIDQIRAQLEADSFPLYVAEGTSSEKLTRIGTSDYLGRALRSLAAISGGLLSYGMSFSKNDAHIMDAIVHSKITRLVVSLFGDVTSPSNEATIKAVQDMQSRRATAYAKVGLEIAFFDAQSVRLWN</sequence>
<reference evidence="1 2" key="1">
    <citation type="journal article" date="2014" name="J. Biotechnol.">
        <title>Complete genome sequence of the actinobacterium Amycolatopsis japonica MG417-CF17(T) (=DSM 44213T) producing (S,S)-N,N'-ethylenediaminedisuccinic acid.</title>
        <authorList>
            <person name="Stegmann E."/>
            <person name="Albersmeier A."/>
            <person name="Spohn M."/>
            <person name="Gert H."/>
            <person name="Weber T."/>
            <person name="Wohlleben W."/>
            <person name="Kalinowski J."/>
            <person name="Ruckert C."/>
        </authorList>
    </citation>
    <scope>NUCLEOTIDE SEQUENCE [LARGE SCALE GENOMIC DNA]</scope>
    <source>
        <strain evidence="2">MG417-CF17 (DSM 44213)</strain>
    </source>
</reference>
<dbReference type="KEGG" id="aja:AJAP_06990"/>
<dbReference type="eggNOG" id="ENOG502ZX4F">
    <property type="taxonomic scope" value="Bacteria"/>
</dbReference>
<evidence type="ECO:0000313" key="2">
    <source>
        <dbReference type="Proteomes" id="UP000028492"/>
    </source>
</evidence>
<protein>
    <recommendedName>
        <fullName evidence="3">DUF4917 domain-containing protein</fullName>
    </recommendedName>
</protein>
<dbReference type="AlphaFoldDB" id="A0A075UVQ6"/>
<keyword evidence="2" id="KW-1185">Reference proteome</keyword>
<organism evidence="1 2">
    <name type="scientific">Amycolatopsis japonica</name>
    <dbReference type="NCBI Taxonomy" id="208439"/>
    <lineage>
        <taxon>Bacteria</taxon>
        <taxon>Bacillati</taxon>
        <taxon>Actinomycetota</taxon>
        <taxon>Actinomycetes</taxon>
        <taxon>Pseudonocardiales</taxon>
        <taxon>Pseudonocardiaceae</taxon>
        <taxon>Amycolatopsis</taxon>
        <taxon>Amycolatopsis japonica group</taxon>
    </lineage>
</organism>
<name>A0A075UVQ6_9PSEU</name>
<proteinExistence type="predicted"/>
<dbReference type="STRING" id="208439.AJAP_06990"/>